<evidence type="ECO:0000313" key="6">
    <source>
        <dbReference type="EMBL" id="KAJ8028235.1"/>
    </source>
</evidence>
<evidence type="ECO:0000259" key="5">
    <source>
        <dbReference type="PROSITE" id="PS50835"/>
    </source>
</evidence>
<accession>A0A9Q1BKN6</accession>
<keyword evidence="3" id="KW-1133">Transmembrane helix</keyword>
<dbReference type="EMBL" id="JAIZAY010000015">
    <property type="protein sequence ID" value="KAJ8028235.1"/>
    <property type="molecule type" value="Genomic_DNA"/>
</dbReference>
<keyword evidence="1" id="KW-0433">Leucine-rich repeat</keyword>
<feature type="transmembrane region" description="Helical" evidence="3">
    <location>
        <begin position="451"/>
        <end position="476"/>
    </location>
</feature>
<dbReference type="PROSITE" id="PS50835">
    <property type="entry name" value="IG_LIKE"/>
    <property type="match status" value="1"/>
</dbReference>
<evidence type="ECO:0000256" key="2">
    <source>
        <dbReference type="ARBA" id="ARBA00022737"/>
    </source>
</evidence>
<dbReference type="Gene3D" id="3.80.10.10">
    <property type="entry name" value="Ribonuclease Inhibitor"/>
    <property type="match status" value="2"/>
</dbReference>
<keyword evidence="2" id="KW-0677">Repeat</keyword>
<dbReference type="SMART" id="SM00409">
    <property type="entry name" value="IG"/>
    <property type="match status" value="1"/>
</dbReference>
<evidence type="ECO:0000256" key="1">
    <source>
        <dbReference type="ARBA" id="ARBA00022614"/>
    </source>
</evidence>
<evidence type="ECO:0000313" key="7">
    <source>
        <dbReference type="Proteomes" id="UP001152320"/>
    </source>
</evidence>
<gene>
    <name evidence="6" type="ORF">HOLleu_30418</name>
</gene>
<name>A0A9Q1BKN6_HOLLE</name>
<proteinExistence type="predicted"/>
<dbReference type="AlphaFoldDB" id="A0A9Q1BKN6"/>
<dbReference type="Proteomes" id="UP001152320">
    <property type="component" value="Chromosome 15"/>
</dbReference>
<comment type="caution">
    <text evidence="6">The sequence shown here is derived from an EMBL/GenBank/DDBJ whole genome shotgun (WGS) entry which is preliminary data.</text>
</comment>
<sequence length="565" mass="63068">MLSVWVILLTSVAVECQECQPCPDMCTCGRWMGLDCSGLGLPSIEPGLCESGGTEDVNFSDNNITMINWKNIPLLEGSYCDIILRNNSINESRGVFILKECNSFDLDLSYNSLTTLPTDFFVAYSDSTFVDIILTHNLITDIMPGAIKIYNNSDIFLDLYLSFNKISYIHPGAFEVDVDLFDLELQNNNLVSFSVLSALRSVTSTPVLFYLDLRNNLIEDLQVEDEDGFSYRGINVKLDNNPWNCDCKHKSIAFEDSILRTILKRSPCYQPTCSTPDIVRNIGVLFLSPKDFICPPRLDSIIGVTDIEISPGENANLVCPVTFADPPITHYDWTFSPKLPATDPKVFGTELWEVRFIRKTISNHVKVENVQLEGDFECHAVSPNGTLSVNISVSFHKTQTTLPSDSLNAAHFVTSFSIESPFRNIATTTATATATATSIVAKGPTPGFSNIVLSIMFCVASVLFLVTFLALCIVSIKYFKLRRSQQVSGRDTDNITTNPKQKSLHHTYKIVYKVSNNVTVDDEDYCVPSKTLFNKATGSNEGYANFNKHQKRNPRICNKSYFNEL</sequence>
<feature type="chain" id="PRO_5040116431" evidence="4">
    <location>
        <begin position="17"/>
        <end position="565"/>
    </location>
</feature>
<dbReference type="SUPFAM" id="SSF52058">
    <property type="entry name" value="L domain-like"/>
    <property type="match status" value="1"/>
</dbReference>
<organism evidence="6 7">
    <name type="scientific">Holothuria leucospilota</name>
    <name type="common">Black long sea cucumber</name>
    <name type="synonym">Mertensiothuria leucospilota</name>
    <dbReference type="NCBI Taxonomy" id="206669"/>
    <lineage>
        <taxon>Eukaryota</taxon>
        <taxon>Metazoa</taxon>
        <taxon>Echinodermata</taxon>
        <taxon>Eleutherozoa</taxon>
        <taxon>Echinozoa</taxon>
        <taxon>Holothuroidea</taxon>
        <taxon>Aspidochirotacea</taxon>
        <taxon>Aspidochirotida</taxon>
        <taxon>Holothuriidae</taxon>
        <taxon>Holothuria</taxon>
    </lineage>
</organism>
<evidence type="ECO:0000256" key="3">
    <source>
        <dbReference type="SAM" id="Phobius"/>
    </source>
</evidence>
<feature type="signal peptide" evidence="4">
    <location>
        <begin position="1"/>
        <end position="16"/>
    </location>
</feature>
<dbReference type="InterPro" id="IPR007110">
    <property type="entry name" value="Ig-like_dom"/>
</dbReference>
<dbReference type="PANTHER" id="PTHR24366:SF96">
    <property type="entry name" value="LEUCINE RICH REPEAT CONTAINING 53"/>
    <property type="match status" value="1"/>
</dbReference>
<keyword evidence="7" id="KW-1185">Reference proteome</keyword>
<dbReference type="InterPro" id="IPR032675">
    <property type="entry name" value="LRR_dom_sf"/>
</dbReference>
<feature type="domain" description="Ig-like" evidence="5">
    <location>
        <begin position="296"/>
        <end position="394"/>
    </location>
</feature>
<protein>
    <submittedName>
        <fullName evidence="6">Slit-like 2 protein</fullName>
    </submittedName>
</protein>
<keyword evidence="4" id="KW-0732">Signal</keyword>
<dbReference type="OrthoDB" id="643377at2759"/>
<reference evidence="6" key="1">
    <citation type="submission" date="2021-10" db="EMBL/GenBank/DDBJ databases">
        <title>Tropical sea cucumber genome reveals ecological adaptation and Cuvierian tubules defense mechanism.</title>
        <authorList>
            <person name="Chen T."/>
        </authorList>
    </citation>
    <scope>NUCLEOTIDE SEQUENCE</scope>
    <source>
        <strain evidence="6">Nanhai2018</strain>
        <tissue evidence="6">Muscle</tissue>
    </source>
</reference>
<keyword evidence="3" id="KW-0472">Membrane</keyword>
<dbReference type="InterPro" id="IPR003599">
    <property type="entry name" value="Ig_sub"/>
</dbReference>
<evidence type="ECO:0000256" key="4">
    <source>
        <dbReference type="SAM" id="SignalP"/>
    </source>
</evidence>
<keyword evidence="3" id="KW-0812">Transmembrane</keyword>
<dbReference type="PANTHER" id="PTHR24366">
    <property type="entry name" value="IG(IMMUNOGLOBULIN) AND LRR(LEUCINE RICH REPEAT) DOMAINS"/>
    <property type="match status" value="1"/>
</dbReference>